<evidence type="ECO:0000256" key="3">
    <source>
        <dbReference type="ARBA" id="ARBA00022695"/>
    </source>
</evidence>
<dbReference type="InterPro" id="IPR008686">
    <property type="entry name" value="RNA_pol_mitovir"/>
</dbReference>
<keyword evidence="3" id="KW-0548">Nucleotidyltransferase</keyword>
<evidence type="ECO:0000313" key="5">
    <source>
        <dbReference type="EMBL" id="ASM94066.1"/>
    </source>
</evidence>
<name>A0A221LFL9_9VIRU</name>
<keyword evidence="2" id="KW-0808">Transferase</keyword>
<dbReference type="PANTHER" id="PTHR34456">
    <property type="entry name" value="MITOVIRUS RNA-DEPENDENT RNA POLYMERASE"/>
    <property type="match status" value="1"/>
</dbReference>
<dbReference type="Pfam" id="PF05919">
    <property type="entry name" value="Mitovir_RNA_pol"/>
    <property type="match status" value="1"/>
</dbReference>
<protein>
    <submittedName>
        <fullName evidence="5">Putative RNA-dependent RNA polymerase</fullName>
    </submittedName>
</protein>
<dbReference type="PANTHER" id="PTHR34456:SF13">
    <property type="entry name" value="REVERSE TRANSCRIPTASE DOMAIN-CONTAINING PROTEIN"/>
    <property type="match status" value="1"/>
</dbReference>
<feature type="region of interest" description="Disordered" evidence="4">
    <location>
        <begin position="760"/>
        <end position="783"/>
    </location>
</feature>
<evidence type="ECO:0000256" key="1">
    <source>
        <dbReference type="ARBA" id="ARBA00022484"/>
    </source>
</evidence>
<dbReference type="InterPro" id="IPR043502">
    <property type="entry name" value="DNA/RNA_pol_sf"/>
</dbReference>
<dbReference type="GO" id="GO:0003968">
    <property type="term" value="F:RNA-directed RNA polymerase activity"/>
    <property type="evidence" value="ECO:0007669"/>
    <property type="project" value="UniProtKB-KW"/>
</dbReference>
<dbReference type="EMBL" id="MF190027">
    <property type="protein sequence ID" value="ASM94066.1"/>
    <property type="molecule type" value="Genomic_RNA"/>
</dbReference>
<proteinExistence type="predicted"/>
<reference evidence="5" key="1">
    <citation type="submission" date="2017-05" db="EMBL/GenBank/DDBJ databases">
        <title>New viruses from a metagenomic survey of invertebrates and Fucus.</title>
        <authorList>
            <person name="Waldron F.M."/>
            <person name="Obbard D.J."/>
        </authorList>
    </citation>
    <scope>NUCLEOTIDE SEQUENCE</scope>
    <source>
        <strain evidence="5">N100</strain>
    </source>
</reference>
<sequence>MNNSEMCSRFMSIGIPKMVASQMISQIKLWEKSCGQQWTAERLKEYKLLYTYKVAGRKYTPKSFIKMNKEGFPSGVFSYVFRHYAGRKLTKALSAFNAYTMYKSVKVTKAQEEKFFSALESNDSKGLATRLRVIPKELTNSSTPGDPPTVVEYCVNNTSAPGEHGSTEEHNVIDNVMFAVRSNPIRKCIRYYDDIFSQVLPVQKITDLVSTIPPFKEGSTKHSFGSLSGIQESGLKLRVIANPSRVIQAALEPLKKGLEDTLRHIPEDCTFDQGKSVPIIQSWLKKGLTVHSIDLSDATTLFPWEVTRKYLEKAFPNYLDYIDLMDDASTGEWMTRLRNKTEVVRFKRGQPLGLGPSFFAFSLTHHCIVRGLCEKHRIPKSSYLILGDDIAICHSRLASLYTKTMINLGCKISTSKTITSSQVAEFAGWTITSDNSGKGLKWLTLSPNSVFDFVKRVGAKGLGLLPTQWQEVIKLIAPIPKPLGGLGWSDGKNLTEFFSSDIGRIYLDFQINAKSDKLKIQTIHGNLDYHLNLFQRGFGERLSQLGCVIRLVDKREWEHSLSVRNPSIDSRVKSALPIRPHWLVTDKVPGYFPLHRASGDPRPSFISGLFVYYKAASDVCGLRNKRVEKFIERFYKTSFSSLSLNVDSWIRQRVSKKIGYAAPSGLPEDYELLLKDDREGFSRNHPPLWHPEEWLKMYHSSKTELNNFSFRGINHKVRTRVLTDVEKGVIQDELQSRKVSDWCKPLIDILDRDANRMGYSVSPDGKSYRKKPTNPANNRGIKM</sequence>
<organism evidence="5">
    <name type="scientific">Barns Ness breadcrumb sponge narna-like virus 1</name>
    <dbReference type="NCBI Taxonomy" id="2021863"/>
    <lineage>
        <taxon>Viruses</taxon>
        <taxon>Riboviria</taxon>
        <taxon>Orthornavirae</taxon>
        <taxon>Lenarviricota</taxon>
        <taxon>Amabiliviricetes</taxon>
        <taxon>Wolframvirales</taxon>
        <taxon>Narnaviridae</taxon>
    </lineage>
</organism>
<keyword evidence="1 5" id="KW-0696">RNA-directed RNA polymerase</keyword>
<evidence type="ECO:0000256" key="2">
    <source>
        <dbReference type="ARBA" id="ARBA00022679"/>
    </source>
</evidence>
<dbReference type="SUPFAM" id="SSF56672">
    <property type="entry name" value="DNA/RNA polymerases"/>
    <property type="match status" value="1"/>
</dbReference>
<evidence type="ECO:0000256" key="4">
    <source>
        <dbReference type="SAM" id="MobiDB-lite"/>
    </source>
</evidence>
<accession>A0A221LFL9</accession>